<evidence type="ECO:0000256" key="2">
    <source>
        <dbReference type="SAM" id="MobiDB-lite"/>
    </source>
</evidence>
<evidence type="ECO:0000256" key="1">
    <source>
        <dbReference type="PROSITE-ProRule" id="PRU00723"/>
    </source>
</evidence>
<name>G2WYY5_VERDV</name>
<keyword evidence="1" id="KW-0863">Zinc-finger</keyword>
<proteinExistence type="predicted"/>
<dbReference type="STRING" id="498257.G2WYY5"/>
<reference evidence="4 5" key="1">
    <citation type="submission" date="2008-03" db="EMBL/GenBank/DDBJ databases">
        <title>The Genome Sequence of Verticillium dahliae VdLs.17.</title>
        <authorList>
            <consortium name="The Broad Institute Genome Sequencing Platform"/>
            <person name="Ma L.-J.J."/>
            <person name="Klosterman S.J."/>
            <person name="Subbarao K."/>
            <person name="Dobinson K."/>
            <person name="Veronese P."/>
            <person name="Kang S."/>
            <person name="Gold S.E."/>
            <person name="Young S."/>
            <person name="Jaffe D."/>
            <person name="Gnerre S."/>
            <person name="Berlin A."/>
            <person name="Heiman D."/>
            <person name="Hepburn T."/>
            <person name="Sykes S."/>
            <person name="Alvarado L."/>
            <person name="Kodira C.D."/>
            <person name="Lander E."/>
            <person name="Galagan J."/>
            <person name="Nusbaum C."/>
            <person name="Birren B."/>
        </authorList>
    </citation>
    <scope>NUCLEOTIDE SEQUENCE [LARGE SCALE GENOMIC DNA]</scope>
    <source>
        <strain evidence="5">VdLs.17 / ATCC MYA-4575 / FGSC 10137</strain>
    </source>
</reference>
<dbReference type="RefSeq" id="XP_009655387.1">
    <property type="nucleotide sequence ID" value="XM_009657092.1"/>
</dbReference>
<evidence type="ECO:0000259" key="3">
    <source>
        <dbReference type="PROSITE" id="PS50103"/>
    </source>
</evidence>
<sequence>MSNAEPRRAPWHRRPRVGLRHSKHNPRNAAVSNGAVFDLTPDTRTDKAHNKPKTTHAASHQAQDRKASLETPVLQKPPSRQPTPTLCNKPVPGIIGIKSALEEDEGLDIDDEAPSHTSRMSSVGTYAKAENTPCYKLDIGQPTDPDEGLRKETSQSANASPALGPTEGIPHIGPNPVVPPGGKPLPPLLAFEAVTAATSAHHHHRHAQSAKPKAGRGYYCRHYCHHGTCKWGSRCRYQHIMPSTSAGLAEVGLKGFPAWYRAVLANLQSAGRMPYHHGMQADKMEGGERGIWEGQSMGECQTRGRNVDVERALATKRAEMERLERLRREANGYCATSVAETGQQSLARQRLVDLD</sequence>
<dbReference type="InterPro" id="IPR000571">
    <property type="entry name" value="Znf_CCCH"/>
</dbReference>
<dbReference type="GO" id="GO:0008270">
    <property type="term" value="F:zinc ion binding"/>
    <property type="evidence" value="ECO:0007669"/>
    <property type="project" value="UniProtKB-KW"/>
</dbReference>
<dbReference type="HOGENOM" id="CLU_809415_0_0_1"/>
<evidence type="ECO:0000313" key="5">
    <source>
        <dbReference type="Proteomes" id="UP000001611"/>
    </source>
</evidence>
<keyword evidence="5" id="KW-1185">Reference proteome</keyword>
<dbReference type="Proteomes" id="UP000001611">
    <property type="component" value="Chromosome 6"/>
</dbReference>
<dbReference type="OMA" id="HHEMQAD"/>
<dbReference type="PROSITE" id="PS50103">
    <property type="entry name" value="ZF_C3H1"/>
    <property type="match status" value="1"/>
</dbReference>
<dbReference type="GeneID" id="20704690"/>
<protein>
    <recommendedName>
        <fullName evidence="3">C3H1-type domain-containing protein</fullName>
    </recommendedName>
</protein>
<keyword evidence="1" id="KW-0862">Zinc</keyword>
<dbReference type="AlphaFoldDB" id="G2WYY5"/>
<dbReference type="KEGG" id="vda:VDAG_03227"/>
<feature type="compositionally biased region" description="Basic residues" evidence="2">
    <location>
        <begin position="9"/>
        <end position="26"/>
    </location>
</feature>
<accession>G2WYY5</accession>
<feature type="zinc finger region" description="C3H1-type" evidence="1">
    <location>
        <begin position="219"/>
        <end position="242"/>
    </location>
</feature>
<evidence type="ECO:0000313" key="4">
    <source>
        <dbReference type="EMBL" id="EGY21787.1"/>
    </source>
</evidence>
<feature type="region of interest" description="Disordered" evidence="2">
    <location>
        <begin position="1"/>
        <end position="91"/>
    </location>
</feature>
<gene>
    <name evidence="4" type="ORF">VDAG_03227</name>
</gene>
<organism evidence="4 5">
    <name type="scientific">Verticillium dahliae (strain VdLs.17 / ATCC MYA-4575 / FGSC 10137)</name>
    <name type="common">Verticillium wilt</name>
    <dbReference type="NCBI Taxonomy" id="498257"/>
    <lineage>
        <taxon>Eukaryota</taxon>
        <taxon>Fungi</taxon>
        <taxon>Dikarya</taxon>
        <taxon>Ascomycota</taxon>
        <taxon>Pezizomycotina</taxon>
        <taxon>Sordariomycetes</taxon>
        <taxon>Hypocreomycetidae</taxon>
        <taxon>Glomerellales</taxon>
        <taxon>Plectosphaerellaceae</taxon>
        <taxon>Verticillium</taxon>
    </lineage>
</organism>
<keyword evidence="1" id="KW-0479">Metal-binding</keyword>
<feature type="domain" description="C3H1-type" evidence="3">
    <location>
        <begin position="219"/>
        <end position="242"/>
    </location>
</feature>
<dbReference type="eggNOG" id="ENOG502ST3I">
    <property type="taxonomic scope" value="Eukaryota"/>
</dbReference>
<dbReference type="InParanoid" id="G2WYY5"/>
<dbReference type="EMBL" id="DS572699">
    <property type="protein sequence ID" value="EGY21787.1"/>
    <property type="molecule type" value="Genomic_DNA"/>
</dbReference>
<feature type="region of interest" description="Disordered" evidence="2">
    <location>
        <begin position="135"/>
        <end position="181"/>
    </location>
</feature>